<gene>
    <name evidence="2" type="ORF">COLAER_01595</name>
    <name evidence="3" type="ORF">GXM19_03905</name>
</gene>
<proteinExistence type="predicted"/>
<reference evidence="3 5" key="3">
    <citation type="submission" date="2020-01" db="EMBL/GenBank/DDBJ databases">
        <title>Complete genome sequence of Collinsella aerofaciens JCM 10188(T).</title>
        <authorList>
            <person name="Tourlousse D.M."/>
            <person name="Sakamoto M."/>
            <person name="Miura T."/>
            <person name="Narita K."/>
            <person name="Ohashi A."/>
            <person name="Uchino Y."/>
            <person name="Yamazoe A."/>
            <person name="Kameyama K."/>
            <person name="Terauchi J."/>
            <person name="Ohkuma M."/>
            <person name="Kawasaki H."/>
            <person name="Sekiguchi Y."/>
        </authorList>
    </citation>
    <scope>NUCLEOTIDE SEQUENCE [LARGE SCALE GENOMIC DNA]</scope>
    <source>
        <strain evidence="3 5">JCM 10188</strain>
    </source>
</reference>
<evidence type="ECO:0000313" key="5">
    <source>
        <dbReference type="Proteomes" id="UP000464211"/>
    </source>
</evidence>
<reference evidence="2 4" key="2">
    <citation type="submission" date="2007-04" db="EMBL/GenBank/DDBJ databases">
        <authorList>
            <person name="Fulton L."/>
            <person name="Clifton S."/>
            <person name="Fulton B."/>
            <person name="Xu J."/>
            <person name="Minx P."/>
            <person name="Mardis E.R."/>
            <person name="Wilson R.K."/>
        </authorList>
    </citation>
    <scope>NUCLEOTIDE SEQUENCE [LARGE SCALE GENOMIC DNA]</scope>
    <source>
        <strain evidence="2">ATCC 25986</strain>
        <strain evidence="4">ATCC 25986 / DSM 3979 / JCM 10188 / KCTC 3647 / NCTC 11838 / VPI 1003</strain>
    </source>
</reference>
<dbReference type="AlphaFoldDB" id="A4EAY3"/>
<evidence type="ECO:0000256" key="1">
    <source>
        <dbReference type="SAM" id="MobiDB-lite"/>
    </source>
</evidence>
<reference evidence="2 4" key="1">
    <citation type="submission" date="2007-01" db="EMBL/GenBank/DDBJ databases">
        <title>Draft genome sequence of Collinsella aerofaciens (ATCC 25986).</title>
        <authorList>
            <person name="Sudarsanam P."/>
            <person name="Ley R."/>
            <person name="Guruge J."/>
            <person name="Turnbaugh P.J."/>
            <person name="Mahowald M."/>
            <person name="Liep D."/>
            <person name="Gordon J."/>
        </authorList>
    </citation>
    <scope>NUCLEOTIDE SEQUENCE [LARGE SCALE GENOMIC DNA]</scope>
    <source>
        <strain evidence="2">ATCC 25986</strain>
        <strain evidence="4">ATCC 25986 / DSM 3979 / JCM 10188 / KCTC 3647 / NCTC 11838 / VPI 1003</strain>
    </source>
</reference>
<sequence length="130" mass="14463">MGGRGASSGTSKSGNAYGSQYHSVLTVGNVRYVQKNSKSSETLMETMTHGRVYAVVDRGEVKSVVYFDNQSKRSKQIDLADHHGMSPHTHVGYLHNEGSPNGKPMRLSTDERKMVDRVLSDWEQYKQGKT</sequence>
<organism evidence="2 4">
    <name type="scientific">Collinsella aerofaciens (strain ATCC 25986 / DSM 3979 / JCM 10188 / KCTC 3647 / NCTC 11838 / VPI 1003)</name>
    <dbReference type="NCBI Taxonomy" id="411903"/>
    <lineage>
        <taxon>Bacteria</taxon>
        <taxon>Bacillati</taxon>
        <taxon>Actinomycetota</taxon>
        <taxon>Coriobacteriia</taxon>
        <taxon>Coriobacteriales</taxon>
        <taxon>Coriobacteriaceae</taxon>
        <taxon>Collinsella</taxon>
    </lineage>
</organism>
<dbReference type="Proteomes" id="UP000002979">
    <property type="component" value="Unassembled WGS sequence"/>
</dbReference>
<dbReference type="RefSeq" id="WP_006235520.1">
    <property type="nucleotide sequence ID" value="NZ_CP048433.1"/>
</dbReference>
<accession>A4EAY3</accession>
<feature type="region of interest" description="Disordered" evidence="1">
    <location>
        <begin position="83"/>
        <end position="107"/>
    </location>
</feature>
<name>A4EAY3_COLAA</name>
<dbReference type="EMBL" id="CP048433">
    <property type="protein sequence ID" value="QIA33481.1"/>
    <property type="molecule type" value="Genomic_DNA"/>
</dbReference>
<dbReference type="Proteomes" id="UP000464211">
    <property type="component" value="Chromosome"/>
</dbReference>
<dbReference type="EMBL" id="AAVN02000006">
    <property type="protein sequence ID" value="EBA39300.1"/>
    <property type="molecule type" value="Genomic_DNA"/>
</dbReference>
<dbReference type="GeneID" id="92849557"/>
<evidence type="ECO:0000313" key="3">
    <source>
        <dbReference type="EMBL" id="QIA33481.1"/>
    </source>
</evidence>
<evidence type="ECO:0000313" key="4">
    <source>
        <dbReference type="Proteomes" id="UP000002979"/>
    </source>
</evidence>
<evidence type="ECO:0000313" key="2">
    <source>
        <dbReference type="EMBL" id="EBA39300.1"/>
    </source>
</evidence>
<protein>
    <submittedName>
        <fullName evidence="2">Uncharacterized protein</fullName>
    </submittedName>
</protein>